<protein>
    <submittedName>
        <fullName evidence="1">Uncharacterized protein</fullName>
    </submittedName>
</protein>
<comment type="caution">
    <text evidence="1">The sequence shown here is derived from an EMBL/GenBank/DDBJ whole genome shotgun (WGS) entry which is preliminary data.</text>
</comment>
<keyword evidence="2" id="KW-1185">Reference proteome</keyword>
<proteinExistence type="predicted"/>
<evidence type="ECO:0000313" key="2">
    <source>
        <dbReference type="Proteomes" id="UP001172386"/>
    </source>
</evidence>
<dbReference type="EMBL" id="JAPDRQ010000143">
    <property type="protein sequence ID" value="KAJ9653712.1"/>
    <property type="molecule type" value="Genomic_DNA"/>
</dbReference>
<reference evidence="1" key="1">
    <citation type="submission" date="2022-10" db="EMBL/GenBank/DDBJ databases">
        <title>Culturing micro-colonial fungi from biological soil crusts in the Mojave desert and describing Neophaeococcomyces mojavensis, and introducing the new genera and species Taxawa tesnikishii.</title>
        <authorList>
            <person name="Kurbessoian T."/>
            <person name="Stajich J.E."/>
        </authorList>
    </citation>
    <scope>NUCLEOTIDE SEQUENCE</scope>
    <source>
        <strain evidence="1">JES_112</strain>
    </source>
</reference>
<sequence>MLFGDSLQDETYLRALGTHERHAKHFGYPMYILNQELAKPPVERLKWLMWTDADTVVLNPSFELEAFLPPSMMQEVELICNKDQNGLNNGIFFIKVSQGMAAYMAQVAAYPHFHPEADLSWPEQQAMQYVLNDTERYHEKVVYMPQHLFNAYGGAKPGDYLIHFAGREEARVPEMKDWLSKVEGEQWIDWDRNPWTIESMERIMEIRRFWSVLHSFRKIATSLNDDFILRHNLTTFELENSISWYKSVTYFDSDEEEKMMRALIRLEEEVSDYLDVSLPVLLNYNERWRYRGTNGSIQLDAFDV</sequence>
<gene>
    <name evidence="1" type="ORF">H2198_007110</name>
</gene>
<evidence type="ECO:0000313" key="1">
    <source>
        <dbReference type="EMBL" id="KAJ9653712.1"/>
    </source>
</evidence>
<organism evidence="1 2">
    <name type="scientific">Neophaeococcomyces mojaviensis</name>
    <dbReference type="NCBI Taxonomy" id="3383035"/>
    <lineage>
        <taxon>Eukaryota</taxon>
        <taxon>Fungi</taxon>
        <taxon>Dikarya</taxon>
        <taxon>Ascomycota</taxon>
        <taxon>Pezizomycotina</taxon>
        <taxon>Eurotiomycetes</taxon>
        <taxon>Chaetothyriomycetidae</taxon>
        <taxon>Chaetothyriales</taxon>
        <taxon>Chaetothyriales incertae sedis</taxon>
        <taxon>Neophaeococcomyces</taxon>
    </lineage>
</organism>
<dbReference type="Proteomes" id="UP001172386">
    <property type="component" value="Unassembled WGS sequence"/>
</dbReference>
<name>A0ACC3A129_9EURO</name>
<accession>A0ACC3A129</accession>